<dbReference type="InterPro" id="IPR003591">
    <property type="entry name" value="Leu-rich_rpt_typical-subtyp"/>
</dbReference>
<dbReference type="EMBL" id="KV440976">
    <property type="protein sequence ID" value="OAD76200.1"/>
    <property type="molecule type" value="Genomic_DNA"/>
</dbReference>
<organism evidence="4 5">
    <name type="scientific">Phycomyces blakesleeanus (strain ATCC 8743b / DSM 1359 / FGSC 10004 / NBRC 33097 / NRRL 1555)</name>
    <dbReference type="NCBI Taxonomy" id="763407"/>
    <lineage>
        <taxon>Eukaryota</taxon>
        <taxon>Fungi</taxon>
        <taxon>Fungi incertae sedis</taxon>
        <taxon>Mucoromycota</taxon>
        <taxon>Mucoromycotina</taxon>
        <taxon>Mucoromycetes</taxon>
        <taxon>Mucorales</taxon>
        <taxon>Phycomycetaceae</taxon>
        <taxon>Phycomyces</taxon>
    </lineage>
</organism>
<dbReference type="Pfam" id="PF13855">
    <property type="entry name" value="LRR_8"/>
    <property type="match status" value="1"/>
</dbReference>
<dbReference type="GeneID" id="29001457"/>
<dbReference type="RefSeq" id="XP_018294240.1">
    <property type="nucleotide sequence ID" value="XM_018440551.1"/>
</dbReference>
<feature type="compositionally biased region" description="Basic and acidic residues" evidence="3">
    <location>
        <begin position="26"/>
        <end position="37"/>
    </location>
</feature>
<dbReference type="Proteomes" id="UP000077315">
    <property type="component" value="Unassembled WGS sequence"/>
</dbReference>
<dbReference type="SUPFAM" id="SSF52058">
    <property type="entry name" value="L domain-like"/>
    <property type="match status" value="1"/>
</dbReference>
<dbReference type="STRING" id="763407.A0A167NLH6"/>
<keyword evidence="5" id="KW-1185">Reference proteome</keyword>
<evidence type="ECO:0000256" key="2">
    <source>
        <dbReference type="ARBA" id="ARBA00022737"/>
    </source>
</evidence>
<dbReference type="OrthoDB" id="660555at2759"/>
<evidence type="ECO:0000256" key="1">
    <source>
        <dbReference type="ARBA" id="ARBA00022614"/>
    </source>
</evidence>
<dbReference type="AlphaFoldDB" id="A0A167NLH6"/>
<protein>
    <submittedName>
        <fullName evidence="4">Uncharacterized protein</fullName>
    </submittedName>
</protein>
<feature type="region of interest" description="Disordered" evidence="3">
    <location>
        <begin position="1"/>
        <end position="52"/>
    </location>
</feature>
<dbReference type="InterPro" id="IPR001611">
    <property type="entry name" value="Leu-rich_rpt"/>
</dbReference>
<proteinExistence type="predicted"/>
<dbReference type="SMART" id="SM00369">
    <property type="entry name" value="LRR_TYP"/>
    <property type="match status" value="2"/>
</dbReference>
<dbReference type="PROSITE" id="PS51450">
    <property type="entry name" value="LRR"/>
    <property type="match status" value="1"/>
</dbReference>
<dbReference type="Gene3D" id="3.80.10.10">
    <property type="entry name" value="Ribonuclease Inhibitor"/>
    <property type="match status" value="1"/>
</dbReference>
<dbReference type="GO" id="GO:0005737">
    <property type="term" value="C:cytoplasm"/>
    <property type="evidence" value="ECO:0007669"/>
    <property type="project" value="TreeGrafter"/>
</dbReference>
<gene>
    <name evidence="4" type="ORF">PHYBLDRAFT_59734</name>
</gene>
<dbReference type="PANTHER" id="PTHR48051">
    <property type="match status" value="1"/>
</dbReference>
<evidence type="ECO:0000256" key="3">
    <source>
        <dbReference type="SAM" id="MobiDB-lite"/>
    </source>
</evidence>
<keyword evidence="2" id="KW-0677">Repeat</keyword>
<dbReference type="InterPro" id="IPR032675">
    <property type="entry name" value="LRR_dom_sf"/>
</dbReference>
<accession>A0A167NLH6</accession>
<dbReference type="InterPro" id="IPR050216">
    <property type="entry name" value="LRR_domain-containing"/>
</dbReference>
<dbReference type="VEuPathDB" id="FungiDB:PHYBLDRAFT_59734"/>
<evidence type="ECO:0000313" key="4">
    <source>
        <dbReference type="EMBL" id="OAD76200.1"/>
    </source>
</evidence>
<dbReference type="InParanoid" id="A0A167NLH6"/>
<keyword evidence="1" id="KW-0433">Leucine-rich repeat</keyword>
<name>A0A167NLH6_PHYB8</name>
<dbReference type="PANTHER" id="PTHR48051:SF1">
    <property type="entry name" value="RAS SUPPRESSOR PROTEIN 1"/>
    <property type="match status" value="1"/>
</dbReference>
<reference evidence="5" key="1">
    <citation type="submission" date="2015-06" db="EMBL/GenBank/DDBJ databases">
        <title>Expansion of signal transduction pathways in fungi by whole-genome duplication.</title>
        <authorList>
            <consortium name="DOE Joint Genome Institute"/>
            <person name="Corrochano L.M."/>
            <person name="Kuo A."/>
            <person name="Marcet-Houben M."/>
            <person name="Polaino S."/>
            <person name="Salamov A."/>
            <person name="Villalobos J.M."/>
            <person name="Alvarez M.I."/>
            <person name="Avalos J."/>
            <person name="Benito E.P."/>
            <person name="Benoit I."/>
            <person name="Burger G."/>
            <person name="Camino L.P."/>
            <person name="Canovas D."/>
            <person name="Cerda-Olmedo E."/>
            <person name="Cheng J.-F."/>
            <person name="Dominguez A."/>
            <person name="Elias M."/>
            <person name="Eslava A.P."/>
            <person name="Glaser F."/>
            <person name="Grimwood J."/>
            <person name="Gutierrez G."/>
            <person name="Heitman J."/>
            <person name="Henrissat B."/>
            <person name="Iturriaga E.A."/>
            <person name="Lang B.F."/>
            <person name="Lavin J.L."/>
            <person name="Lee S."/>
            <person name="Li W."/>
            <person name="Lindquist E."/>
            <person name="Lopez-Garcia S."/>
            <person name="Luque E.M."/>
            <person name="Marcos A.T."/>
            <person name="Martin J."/>
            <person name="McCluskey K."/>
            <person name="Medina H.R."/>
            <person name="Miralles-Duran A."/>
            <person name="Miyazaki A."/>
            <person name="Munoz-Torres E."/>
            <person name="Oguiza J.A."/>
            <person name="Ohm R."/>
            <person name="Olmedo M."/>
            <person name="Orejas M."/>
            <person name="Ortiz-Castellanos L."/>
            <person name="Pisabarro A.G."/>
            <person name="Rodriguez-Romero J."/>
            <person name="Ruiz-Herrera J."/>
            <person name="Ruiz-Vazquez R."/>
            <person name="Sanz C."/>
            <person name="Schackwitz W."/>
            <person name="Schmutz J."/>
            <person name="Shahriari M."/>
            <person name="Shelest E."/>
            <person name="Silva-Franco F."/>
            <person name="Soanes D."/>
            <person name="Syed K."/>
            <person name="Tagua V.G."/>
            <person name="Talbot N.J."/>
            <person name="Thon M."/>
            <person name="De vries R.P."/>
            <person name="Wiebenga A."/>
            <person name="Yadav J.S."/>
            <person name="Braun E.L."/>
            <person name="Baker S."/>
            <person name="Garre V."/>
            <person name="Horwitz B."/>
            <person name="Torres-Martinez S."/>
            <person name="Idnurm A."/>
            <person name="Herrera-Estrella A."/>
            <person name="Gabaldon T."/>
            <person name="Grigoriev I.V."/>
        </authorList>
    </citation>
    <scope>NUCLEOTIDE SEQUENCE [LARGE SCALE GENOMIC DNA]</scope>
    <source>
        <strain evidence="5">NRRL 1555(-)</strain>
    </source>
</reference>
<sequence length="348" mass="39912">MSSDWTSMPMRYGLFTPQSSQEMPDSTEHPRDNDSKPYDVMWPDTDESEDEDFLPQNQHIRFPSPTRSPFCDTEDTVDRKRGRMNSVGLAYDTRELLRRRIEVDCCITETPGERARRVIDKAVDNGCETADFSHLNLTEIPDEIAELRYITVFRKDTMIVKPASLEVFLYTNALTCLSPSLFKLTNLTVLSLRNNQLTNIPPDIALLVNLEELSIGNNHLSFIPAELLSIPKLSNLSLCPNPYFSPKSDEESSRRRRVVEHRVPSLLEITTRQWLSKDCHESTPWIPCAIESRLLSLSPTNRCYTCHSTFDLPSIIDIFWYTVFGVSTIPVQHRFCSLKCSKSFNPPQ</sequence>
<evidence type="ECO:0000313" key="5">
    <source>
        <dbReference type="Proteomes" id="UP000077315"/>
    </source>
</evidence>